<dbReference type="InterPro" id="IPR029058">
    <property type="entry name" value="AB_hydrolase_fold"/>
</dbReference>
<gene>
    <name evidence="2" type="ORF">GCM10022239_25870</name>
</gene>
<protein>
    <recommendedName>
        <fullName evidence="1">AB hydrolase-1 domain-containing protein</fullName>
    </recommendedName>
</protein>
<comment type="caution">
    <text evidence="2">The sequence shown here is derived from an EMBL/GenBank/DDBJ whole genome shotgun (WGS) entry which is preliminary data.</text>
</comment>
<dbReference type="Proteomes" id="UP001501004">
    <property type="component" value="Unassembled WGS sequence"/>
</dbReference>
<evidence type="ECO:0000259" key="1">
    <source>
        <dbReference type="Pfam" id="PF12697"/>
    </source>
</evidence>
<sequence>MSIPALTAVHSGSDAAPLLVLGPSLGTAEPLWDDAIELLAPHFSILSWDLPGHGLSRPATEPFTLADLADGVLRLADEHGAGERGDRRFGYAGVSLGGAVGVELALRHPDRVSALSTICSVPKFGEPSAWLDRAALVRAQSTAALVVPSAGRWFGPDFIAANPRISSALLHVLSDADDESYALCCEVLAEYDARPRLGELRMPFLALSGQYDTVATPDAVAEFAAAVPGGRATEIADAGHLAPAEQPEHVATRLIEHFLAGTS</sequence>
<dbReference type="InterPro" id="IPR000073">
    <property type="entry name" value="AB_hydrolase_1"/>
</dbReference>
<name>A0ABP7FXB6_9MICO</name>
<dbReference type="Gene3D" id="3.40.50.1820">
    <property type="entry name" value="alpha/beta hydrolase"/>
    <property type="match status" value="1"/>
</dbReference>
<dbReference type="PANTHER" id="PTHR43798">
    <property type="entry name" value="MONOACYLGLYCEROL LIPASE"/>
    <property type="match status" value="1"/>
</dbReference>
<feature type="domain" description="AB hydrolase-1" evidence="1">
    <location>
        <begin position="30"/>
        <end position="248"/>
    </location>
</feature>
<dbReference type="SUPFAM" id="SSF53474">
    <property type="entry name" value="alpha/beta-Hydrolases"/>
    <property type="match status" value="1"/>
</dbReference>
<accession>A0ABP7FXB6</accession>
<organism evidence="2 3">
    <name type="scientific">Leifsonella bigeumensis</name>
    <dbReference type="NCBI Taxonomy" id="433643"/>
    <lineage>
        <taxon>Bacteria</taxon>
        <taxon>Bacillati</taxon>
        <taxon>Actinomycetota</taxon>
        <taxon>Actinomycetes</taxon>
        <taxon>Micrococcales</taxon>
        <taxon>Microbacteriaceae</taxon>
        <taxon>Leifsonella</taxon>
    </lineage>
</organism>
<evidence type="ECO:0000313" key="2">
    <source>
        <dbReference type="EMBL" id="GAA3749385.1"/>
    </source>
</evidence>
<keyword evidence="3" id="KW-1185">Reference proteome</keyword>
<dbReference type="InterPro" id="IPR050266">
    <property type="entry name" value="AB_hydrolase_sf"/>
</dbReference>
<dbReference type="EMBL" id="BAABAE010000004">
    <property type="protein sequence ID" value="GAA3749385.1"/>
    <property type="molecule type" value="Genomic_DNA"/>
</dbReference>
<evidence type="ECO:0000313" key="3">
    <source>
        <dbReference type="Proteomes" id="UP001501004"/>
    </source>
</evidence>
<dbReference type="Pfam" id="PF12697">
    <property type="entry name" value="Abhydrolase_6"/>
    <property type="match status" value="1"/>
</dbReference>
<dbReference type="RefSeq" id="WP_344757469.1">
    <property type="nucleotide sequence ID" value="NZ_BAABAE010000004.1"/>
</dbReference>
<dbReference type="PRINTS" id="PR00111">
    <property type="entry name" value="ABHYDROLASE"/>
</dbReference>
<reference evidence="3" key="1">
    <citation type="journal article" date="2019" name="Int. J. Syst. Evol. Microbiol.">
        <title>The Global Catalogue of Microorganisms (GCM) 10K type strain sequencing project: providing services to taxonomists for standard genome sequencing and annotation.</title>
        <authorList>
            <consortium name="The Broad Institute Genomics Platform"/>
            <consortium name="The Broad Institute Genome Sequencing Center for Infectious Disease"/>
            <person name="Wu L."/>
            <person name="Ma J."/>
        </authorList>
    </citation>
    <scope>NUCLEOTIDE SEQUENCE [LARGE SCALE GENOMIC DNA]</scope>
    <source>
        <strain evidence="3">JCM 16949</strain>
    </source>
</reference>
<proteinExistence type="predicted"/>